<feature type="transmembrane region" description="Helical" evidence="8">
    <location>
        <begin position="175"/>
        <end position="193"/>
    </location>
</feature>
<dbReference type="InterPro" id="IPR017871">
    <property type="entry name" value="ABC_transporter-like_CS"/>
</dbReference>
<dbReference type="InterPro" id="IPR011527">
    <property type="entry name" value="ABC1_TM_dom"/>
</dbReference>
<dbReference type="SUPFAM" id="SSF90123">
    <property type="entry name" value="ABC transporter transmembrane region"/>
    <property type="match status" value="1"/>
</dbReference>
<keyword evidence="4" id="KW-0067">ATP-binding</keyword>
<dbReference type="Pfam" id="PF00005">
    <property type="entry name" value="ABC_tran"/>
    <property type="match status" value="1"/>
</dbReference>
<feature type="transmembrane region" description="Helical" evidence="8">
    <location>
        <begin position="261"/>
        <end position="282"/>
    </location>
</feature>
<dbReference type="InterPro" id="IPR039421">
    <property type="entry name" value="Type_1_exporter"/>
</dbReference>
<keyword evidence="12" id="KW-1185">Reference proteome</keyword>
<dbReference type="GO" id="GO:0090374">
    <property type="term" value="P:oligopeptide export from mitochondrion"/>
    <property type="evidence" value="ECO:0007669"/>
    <property type="project" value="TreeGrafter"/>
</dbReference>
<dbReference type="InterPro" id="IPR036640">
    <property type="entry name" value="ABC1_TM_sf"/>
</dbReference>
<comment type="function">
    <text evidence="7">Part of an ABC transporter complex. Transmembrane domains (TMD) form a pore in the inner membrane and the ATP-binding domain (NBD) is responsible for energy generation.</text>
</comment>
<dbReference type="PROSITE" id="PS50893">
    <property type="entry name" value="ABC_TRANSPORTER_2"/>
    <property type="match status" value="1"/>
</dbReference>
<dbReference type="GO" id="GO:0005886">
    <property type="term" value="C:plasma membrane"/>
    <property type="evidence" value="ECO:0007669"/>
    <property type="project" value="UniProtKB-SubCell"/>
</dbReference>
<keyword evidence="6 8" id="KW-0472">Membrane</keyword>
<dbReference type="Pfam" id="PF00664">
    <property type="entry name" value="ABC_membrane"/>
    <property type="match status" value="1"/>
</dbReference>
<dbReference type="PANTHER" id="PTHR43394">
    <property type="entry name" value="ATP-DEPENDENT PERMEASE MDL1, MITOCHONDRIAL"/>
    <property type="match status" value="1"/>
</dbReference>
<comment type="subcellular location">
    <subcellularLocation>
        <location evidence="1">Cell membrane</location>
        <topology evidence="1">Multi-pass membrane protein</topology>
    </subcellularLocation>
</comment>
<dbReference type="AlphaFoldDB" id="A0A1Y2L3H9"/>
<dbReference type="GO" id="GO:0016887">
    <property type="term" value="F:ATP hydrolysis activity"/>
    <property type="evidence" value="ECO:0007669"/>
    <property type="project" value="InterPro"/>
</dbReference>
<gene>
    <name evidence="11" type="ORF">TMES_06210</name>
</gene>
<name>A0A1Y2L3H9_9PROT</name>
<evidence type="ECO:0000259" key="10">
    <source>
        <dbReference type="PROSITE" id="PS50929"/>
    </source>
</evidence>
<evidence type="ECO:0000313" key="11">
    <source>
        <dbReference type="EMBL" id="OSQ39895.1"/>
    </source>
</evidence>
<evidence type="ECO:0000256" key="4">
    <source>
        <dbReference type="ARBA" id="ARBA00022840"/>
    </source>
</evidence>
<dbReference type="EMBL" id="JFKA01000002">
    <property type="protein sequence ID" value="OSQ39895.1"/>
    <property type="molecule type" value="Genomic_DNA"/>
</dbReference>
<dbReference type="Gene3D" id="3.40.50.300">
    <property type="entry name" value="P-loop containing nucleotide triphosphate hydrolases"/>
    <property type="match status" value="1"/>
</dbReference>
<evidence type="ECO:0000256" key="2">
    <source>
        <dbReference type="ARBA" id="ARBA00022692"/>
    </source>
</evidence>
<evidence type="ECO:0000313" key="12">
    <source>
        <dbReference type="Proteomes" id="UP000193391"/>
    </source>
</evidence>
<dbReference type="SMART" id="SM00382">
    <property type="entry name" value="AAA"/>
    <property type="match status" value="1"/>
</dbReference>
<dbReference type="PANTHER" id="PTHR43394:SF1">
    <property type="entry name" value="ATP-BINDING CASSETTE SUB-FAMILY B MEMBER 10, MITOCHONDRIAL"/>
    <property type="match status" value="1"/>
</dbReference>
<organism evidence="11 12">
    <name type="scientific">Thalassospira mesophila</name>
    <dbReference type="NCBI Taxonomy" id="1293891"/>
    <lineage>
        <taxon>Bacteria</taxon>
        <taxon>Pseudomonadati</taxon>
        <taxon>Pseudomonadota</taxon>
        <taxon>Alphaproteobacteria</taxon>
        <taxon>Rhodospirillales</taxon>
        <taxon>Thalassospiraceae</taxon>
        <taxon>Thalassospira</taxon>
    </lineage>
</organism>
<reference evidence="11 12" key="1">
    <citation type="submission" date="2014-03" db="EMBL/GenBank/DDBJ databases">
        <title>The draft genome sequence of Thalassospira mesophila JCM 18969.</title>
        <authorList>
            <person name="Lai Q."/>
            <person name="Shao Z."/>
        </authorList>
    </citation>
    <scope>NUCLEOTIDE SEQUENCE [LARGE SCALE GENOMIC DNA]</scope>
    <source>
        <strain evidence="11 12">JCM 18969</strain>
    </source>
</reference>
<feature type="domain" description="ABC transmembrane type-1" evidence="10">
    <location>
        <begin position="35"/>
        <end position="317"/>
    </location>
</feature>
<keyword evidence="3" id="KW-0547">Nucleotide-binding</keyword>
<dbReference type="GO" id="GO:0005524">
    <property type="term" value="F:ATP binding"/>
    <property type="evidence" value="ECO:0007669"/>
    <property type="project" value="UniProtKB-KW"/>
</dbReference>
<evidence type="ECO:0000256" key="1">
    <source>
        <dbReference type="ARBA" id="ARBA00004651"/>
    </source>
</evidence>
<dbReference type="PROSITE" id="PS00211">
    <property type="entry name" value="ABC_TRANSPORTER_1"/>
    <property type="match status" value="1"/>
</dbReference>
<feature type="transmembrane region" description="Helical" evidence="8">
    <location>
        <begin position="70"/>
        <end position="88"/>
    </location>
</feature>
<dbReference type="GO" id="GO:0015421">
    <property type="term" value="F:ABC-type oligopeptide transporter activity"/>
    <property type="evidence" value="ECO:0007669"/>
    <property type="project" value="TreeGrafter"/>
</dbReference>
<dbReference type="STRING" id="1293891.TMES_06210"/>
<dbReference type="InterPro" id="IPR003593">
    <property type="entry name" value="AAA+_ATPase"/>
</dbReference>
<evidence type="ECO:0000256" key="7">
    <source>
        <dbReference type="ARBA" id="ARBA00024725"/>
    </source>
</evidence>
<keyword evidence="2 8" id="KW-0812">Transmembrane</keyword>
<protein>
    <submittedName>
        <fullName evidence="11">ABC transporter permease</fullName>
    </submittedName>
</protein>
<evidence type="ECO:0000256" key="5">
    <source>
        <dbReference type="ARBA" id="ARBA00022989"/>
    </source>
</evidence>
<accession>A0A1Y2L3H9</accession>
<dbReference type="Proteomes" id="UP000193391">
    <property type="component" value="Unassembled WGS sequence"/>
</dbReference>
<dbReference type="InterPro" id="IPR027417">
    <property type="entry name" value="P-loop_NTPase"/>
</dbReference>
<keyword evidence="5 8" id="KW-1133">Transmembrane helix</keyword>
<dbReference type="PROSITE" id="PS50929">
    <property type="entry name" value="ABC_TM1F"/>
    <property type="match status" value="1"/>
</dbReference>
<feature type="transmembrane region" description="Helical" evidence="8">
    <location>
        <begin position="152"/>
        <end position="169"/>
    </location>
</feature>
<evidence type="ECO:0000256" key="6">
    <source>
        <dbReference type="ARBA" id="ARBA00023136"/>
    </source>
</evidence>
<evidence type="ECO:0000259" key="9">
    <source>
        <dbReference type="PROSITE" id="PS50893"/>
    </source>
</evidence>
<comment type="caution">
    <text evidence="11">The sequence shown here is derived from an EMBL/GenBank/DDBJ whole genome shotgun (WGS) entry which is preliminary data.</text>
</comment>
<feature type="transmembrane region" description="Helical" evidence="8">
    <location>
        <begin position="30"/>
        <end position="50"/>
    </location>
</feature>
<evidence type="ECO:0000256" key="8">
    <source>
        <dbReference type="SAM" id="Phobius"/>
    </source>
</evidence>
<proteinExistence type="predicted"/>
<dbReference type="Gene3D" id="1.20.1560.10">
    <property type="entry name" value="ABC transporter type 1, transmembrane domain"/>
    <property type="match status" value="1"/>
</dbReference>
<dbReference type="FunFam" id="3.40.50.300:FF:000218">
    <property type="entry name" value="Multidrug ABC transporter ATP-binding protein"/>
    <property type="match status" value="1"/>
</dbReference>
<sequence length="604" mass="65994">MSKQNIDHTTDHWDTWPMVKRIVREAVRPYIGKIVLALLFMVVVAATTGASAWLMDPVINEIFINKNGSMLLPVGAAVLITFALKGFGNYGQAVMMSYVGGRILTDIQNRLYNHVMSLDIGFFHGTNTGKLIARFTSDVGAMRSAVSESLTGFGKDLMSAIFLIGVMFIKDWQLAFIAIFIFPLAILPIARLGKRMRKVSSNTQQQIGEFATLLEQTFQGVRHVKAYGMEEYESSRVGKLVDYIFQLNFKAQKVRARSSPIMETLGGVAVTAIIVYGGYRVIEGSNDAGGFFAFITALLMAYEPVKRLANINMNLQAGLAASQRVFTILDLEPDIKDKPDAKALAISGGAVRFDNVDFAYGEDGENNALVGINLDIPAGQTVALVGQSGAGKSTILNLIPRFYDINNGSISVDGQDIRDVKLRSLREATALVSQEISLFDDTVRANIAYGRTGASEAEIEEAARNAAAHDFIMQLEDGYDTIVGEHGVKLSGGQRQRIAIARAMLKNAPILLLDEATSALDTESERHIQTALAHLMKDRTTLVIAHRLSTIVDADKICVIHRGKLIEQGKHEELLALGGAYANLYNLQFSEEPGKTPTMVPNQD</sequence>
<feature type="domain" description="ABC transporter" evidence="9">
    <location>
        <begin position="351"/>
        <end position="587"/>
    </location>
</feature>
<dbReference type="SUPFAM" id="SSF52540">
    <property type="entry name" value="P-loop containing nucleoside triphosphate hydrolases"/>
    <property type="match status" value="1"/>
</dbReference>
<dbReference type="InterPro" id="IPR003439">
    <property type="entry name" value="ABC_transporter-like_ATP-bd"/>
</dbReference>
<dbReference type="RefSeq" id="WP_342746305.1">
    <property type="nucleotide sequence ID" value="NZ_JFKA01000002.1"/>
</dbReference>
<dbReference type="CDD" id="cd18552">
    <property type="entry name" value="ABC_6TM_MsbA_like"/>
    <property type="match status" value="1"/>
</dbReference>
<evidence type="ECO:0000256" key="3">
    <source>
        <dbReference type="ARBA" id="ARBA00022741"/>
    </source>
</evidence>